<evidence type="ECO:0000259" key="2">
    <source>
        <dbReference type="Pfam" id="PF14258"/>
    </source>
</evidence>
<organism evidence="3 4">
    <name type="scientific">Mycolicibacterium obuense</name>
    <dbReference type="NCBI Taxonomy" id="1807"/>
    <lineage>
        <taxon>Bacteria</taxon>
        <taxon>Bacillati</taxon>
        <taxon>Actinomycetota</taxon>
        <taxon>Actinomycetes</taxon>
        <taxon>Mycobacteriales</taxon>
        <taxon>Mycobacteriaceae</taxon>
        <taxon>Mycolicibacterium</taxon>
    </lineage>
</organism>
<feature type="transmembrane region" description="Helical" evidence="1">
    <location>
        <begin position="18"/>
        <end position="36"/>
    </location>
</feature>
<dbReference type="Proteomes" id="UP000036313">
    <property type="component" value="Unassembled WGS sequence"/>
</dbReference>
<feature type="domain" description="DUF4350" evidence="2">
    <location>
        <begin position="48"/>
        <end position="215"/>
    </location>
</feature>
<evidence type="ECO:0000256" key="1">
    <source>
        <dbReference type="SAM" id="Phobius"/>
    </source>
</evidence>
<gene>
    <name evidence="3" type="ORF">MOBUDSM44075_01368</name>
</gene>
<keyword evidence="1" id="KW-0472">Membrane</keyword>
<comment type="caution">
    <text evidence="3">The sequence shown here is derived from an EMBL/GenBank/DDBJ whole genome shotgun (WGS) entry which is preliminary data.</text>
</comment>
<evidence type="ECO:0000313" key="4">
    <source>
        <dbReference type="Proteomes" id="UP000036313"/>
    </source>
</evidence>
<name>A0A0J6Z4Q4_9MYCO</name>
<reference evidence="3 4" key="1">
    <citation type="journal article" date="2015" name="Genome Biol. Evol.">
        <title>Characterization of Three Mycobacterium spp. with Potential Use in Bioremediation by Genome Sequencing and Comparative Genomics.</title>
        <authorList>
            <person name="Das S."/>
            <person name="Pettersson B.M."/>
            <person name="Behra P.R."/>
            <person name="Ramesh M."/>
            <person name="Dasgupta S."/>
            <person name="Bhattacharya A."/>
            <person name="Kirsebom L.A."/>
        </authorList>
    </citation>
    <scope>NUCLEOTIDE SEQUENCE [LARGE SCALE GENOMIC DNA]</scope>
    <source>
        <strain evidence="3 4">DSM 44075</strain>
    </source>
</reference>
<dbReference type="PATRIC" id="fig|1807.14.peg.1379"/>
<protein>
    <recommendedName>
        <fullName evidence="2">DUF4350 domain-containing protein</fullName>
    </recommendedName>
</protein>
<dbReference type="AlphaFoldDB" id="A0A0J6Z4Q4"/>
<dbReference type="InterPro" id="IPR025646">
    <property type="entry name" value="DUF4350"/>
</dbReference>
<keyword evidence="1" id="KW-0812">Transmembrane</keyword>
<proteinExistence type="predicted"/>
<accession>A0A0J6Z4Q4</accession>
<sequence length="379" mass="40083">MTTAIGPTLGQRWKTWRWVLLAVAAIVAVATLSTWLTAPRPGGPLEAASTSPDGARALVTLLRDNGIDVVVAESLADVERAARPDTLLVAGQTFWLYEDDQLRRLAALPGDRLLLAPIGKTREALAPAVRSGDATEFGGLAPDCDLREAQRAGPVQFGAADTFTAAGSTAVTRCYGGVLARYDDDGRTVTVVGDSSFLTNGGLLEEGNAALAMNLAGTRTTVIWYAPQHGEGAGSAGDADIMDLIPDQVTWMVLQLVVAVALLALWRSRRVGPLVAEPLPVVVRASETVEGRGRLYRSRRARDRAADALRAAARQRLLPRLGLRPDAVAGAVVAAAAQRSGQDPQWVAHILYGRPPESDPELVALAGALDDIERQVAQS</sequence>
<evidence type="ECO:0000313" key="3">
    <source>
        <dbReference type="EMBL" id="KMO79566.1"/>
    </source>
</evidence>
<dbReference type="EMBL" id="JYNU01000007">
    <property type="protein sequence ID" value="KMO79566.1"/>
    <property type="molecule type" value="Genomic_DNA"/>
</dbReference>
<dbReference type="Pfam" id="PF14258">
    <property type="entry name" value="DUF4350"/>
    <property type="match status" value="1"/>
</dbReference>
<keyword evidence="1" id="KW-1133">Transmembrane helix</keyword>
<dbReference type="RefSeq" id="WP_048422590.1">
    <property type="nucleotide sequence ID" value="NZ_JYNU01000007.1"/>
</dbReference>